<proteinExistence type="predicted"/>
<evidence type="ECO:0000256" key="1">
    <source>
        <dbReference type="SAM" id="MobiDB-lite"/>
    </source>
</evidence>
<reference evidence="2 3" key="1">
    <citation type="journal article" date="2011" name="PLoS ONE">
        <title>The entomopathogenic bacterial endosymbionts xenorhabdus and photorhabdus: convergent lifestyles from divergent genomes.</title>
        <authorList>
            <person name="Chaston J.M."/>
            <person name="Suen G."/>
            <person name="Tucker S.L."/>
            <person name="Andersen A.W."/>
            <person name="Bhasin A."/>
            <person name="Bode E."/>
            <person name="Bode H.B."/>
            <person name="Brachmann A.O."/>
            <person name="Cowles C.E."/>
            <person name="Cowles K.N."/>
            <person name="Darby C."/>
            <person name="de Leon L."/>
            <person name="Drace K."/>
            <person name="Du Z."/>
            <person name="Givaudan A."/>
            <person name="Herbert Tran E.E."/>
            <person name="Jewell K.A."/>
            <person name="Knack J.J."/>
            <person name="Krasomil-Osterfeld K.C."/>
            <person name="Kukor R."/>
            <person name="Lanois A."/>
            <person name="Latreille P."/>
            <person name="Leimgruber N.K."/>
            <person name="Lipke C.M."/>
            <person name="Liu R."/>
            <person name="Lu X."/>
            <person name="Martens E.C."/>
            <person name="Marri P.R."/>
            <person name="Medigue C."/>
            <person name="Menard M.L."/>
            <person name="Miller N.M."/>
            <person name="Morales-Soto N."/>
            <person name="Norton S."/>
            <person name="Ogier J.C."/>
            <person name="Orchard S.S."/>
            <person name="Park D."/>
            <person name="Park Y."/>
            <person name="Qurollo B.A."/>
            <person name="Sugar D.R."/>
            <person name="Richards G.R."/>
            <person name="Rouy Z."/>
            <person name="Slominski B."/>
            <person name="Slominski K."/>
            <person name="Snyder H."/>
            <person name="Tjaden B.C."/>
            <person name="van der Hoeven R."/>
            <person name="Welch R.D."/>
            <person name="Wheeler C."/>
            <person name="Xiang B."/>
            <person name="Barbazuk B."/>
            <person name="Gaudriault S."/>
            <person name="Goodner B."/>
            <person name="Slater S.C."/>
            <person name="Forst S."/>
            <person name="Goldman B.S."/>
            <person name="Goodrich-Blair H."/>
        </authorList>
    </citation>
    <scope>NUCLEOTIDE SEQUENCE [LARGE SCALE GENOMIC DNA]</scope>
    <source>
        <strain evidence="3">ATCC 19061 / DSM 3370 / CCUG 14189 / LMG 1036 / NCIMB 9965 / AN6</strain>
    </source>
</reference>
<keyword evidence="3" id="KW-1185">Reference proteome</keyword>
<dbReference type="HOGENOM" id="CLU_3013318_0_0_6"/>
<dbReference type="KEGG" id="xne:XNC1_1192"/>
<dbReference type="Proteomes" id="UP000008075">
    <property type="component" value="Chromosome"/>
</dbReference>
<dbReference type="EMBL" id="FN667742">
    <property type="protein sequence ID" value="CBJ89263.1"/>
    <property type="molecule type" value="Genomic_DNA"/>
</dbReference>
<accession>D3V9M5</accession>
<evidence type="ECO:0000313" key="3">
    <source>
        <dbReference type="Proteomes" id="UP000008075"/>
    </source>
</evidence>
<evidence type="ECO:0000313" key="2">
    <source>
        <dbReference type="EMBL" id="CBJ89263.1"/>
    </source>
</evidence>
<protein>
    <submittedName>
        <fullName evidence="2">Uncharacterized protein</fullName>
    </submittedName>
</protein>
<sequence length="56" mass="5847">MEPRHLSGIVTALSGMGVVSGSLGRKLAGEHQKGSDQRLVVPAQTQRNDWCDSAGG</sequence>
<gene>
    <name evidence="2" type="ordered locus">XNC1_1192</name>
</gene>
<organism evidence="2 3">
    <name type="scientific">Xenorhabdus nematophila (strain ATCC 19061 / DSM 3370 / CCUG 14189 / LMG 1036 / NCIMB 9965 / AN6)</name>
    <dbReference type="NCBI Taxonomy" id="406817"/>
    <lineage>
        <taxon>Bacteria</taxon>
        <taxon>Pseudomonadati</taxon>
        <taxon>Pseudomonadota</taxon>
        <taxon>Gammaproteobacteria</taxon>
        <taxon>Enterobacterales</taxon>
        <taxon>Morganellaceae</taxon>
        <taxon>Xenorhabdus</taxon>
    </lineage>
</organism>
<feature type="region of interest" description="Disordered" evidence="1">
    <location>
        <begin position="27"/>
        <end position="56"/>
    </location>
</feature>
<name>D3V9M5_XENNA</name>
<feature type="compositionally biased region" description="Basic and acidic residues" evidence="1">
    <location>
        <begin position="27"/>
        <end position="36"/>
    </location>
</feature>
<dbReference type="AlphaFoldDB" id="D3V9M5"/>